<evidence type="ECO:0008006" key="4">
    <source>
        <dbReference type="Google" id="ProtNLM"/>
    </source>
</evidence>
<keyword evidence="1" id="KW-1133">Transmembrane helix</keyword>
<evidence type="ECO:0000256" key="1">
    <source>
        <dbReference type="SAM" id="Phobius"/>
    </source>
</evidence>
<feature type="transmembrane region" description="Helical" evidence="1">
    <location>
        <begin position="29"/>
        <end position="51"/>
    </location>
</feature>
<sequence>MPPIYKILVTCFIVGAIFAAHVFRDVTGLGAPLWLLVGLVVVMVIGLWIFPEPKKEDLKKR</sequence>
<reference evidence="2 3" key="1">
    <citation type="submission" date="2023-04" db="EMBL/GenBank/DDBJ databases">
        <title>Marinoamorphus aggregata gen. nov., sp. Nov., isolate from tissue of brittle star Ophioplocus japonicus.</title>
        <authorList>
            <person name="Kawano K."/>
            <person name="Sawayama S."/>
            <person name="Nakagawa S."/>
        </authorList>
    </citation>
    <scope>NUCLEOTIDE SEQUENCE [LARGE SCALE GENOMIC DNA]</scope>
    <source>
        <strain evidence="2 3">NKW23</strain>
    </source>
</reference>
<dbReference type="Proteomes" id="UP001239909">
    <property type="component" value="Unassembled WGS sequence"/>
</dbReference>
<organism evidence="2 3">
    <name type="scientific">Paralimibaculum aggregatum</name>
    <dbReference type="NCBI Taxonomy" id="3036245"/>
    <lineage>
        <taxon>Bacteria</taxon>
        <taxon>Pseudomonadati</taxon>
        <taxon>Pseudomonadota</taxon>
        <taxon>Alphaproteobacteria</taxon>
        <taxon>Rhodobacterales</taxon>
        <taxon>Paracoccaceae</taxon>
        <taxon>Paralimibaculum</taxon>
    </lineage>
</organism>
<keyword evidence="3" id="KW-1185">Reference proteome</keyword>
<keyword evidence="1" id="KW-0812">Transmembrane</keyword>
<dbReference type="RefSeq" id="WP_285671187.1">
    <property type="nucleotide sequence ID" value="NZ_BSYI01000010.1"/>
</dbReference>
<evidence type="ECO:0000313" key="2">
    <source>
        <dbReference type="EMBL" id="GMG82408.1"/>
    </source>
</evidence>
<comment type="caution">
    <text evidence="2">The sequence shown here is derived from an EMBL/GenBank/DDBJ whole genome shotgun (WGS) entry which is preliminary data.</text>
</comment>
<protein>
    <recommendedName>
        <fullName evidence="4">DUF4175 domain-containing protein</fullName>
    </recommendedName>
</protein>
<gene>
    <name evidence="2" type="ORF">LNKW23_16210</name>
</gene>
<proteinExistence type="predicted"/>
<name>A0ABQ6LMF3_9RHOB</name>
<evidence type="ECO:0000313" key="3">
    <source>
        <dbReference type="Proteomes" id="UP001239909"/>
    </source>
</evidence>
<keyword evidence="1" id="KW-0472">Membrane</keyword>
<dbReference type="EMBL" id="BSYI01000010">
    <property type="protein sequence ID" value="GMG82408.1"/>
    <property type="molecule type" value="Genomic_DNA"/>
</dbReference>
<accession>A0ABQ6LMF3</accession>